<dbReference type="InterPro" id="IPR028081">
    <property type="entry name" value="Leu-bd"/>
</dbReference>
<keyword evidence="6" id="KW-1185">Reference proteome</keyword>
<feature type="domain" description="Leucine-binding protein" evidence="4">
    <location>
        <begin position="95"/>
        <end position="412"/>
    </location>
</feature>
<gene>
    <name evidence="5" type="ORF">Ga0074812_12681</name>
</gene>
<feature type="region of interest" description="Disordered" evidence="3">
    <location>
        <begin position="1"/>
        <end position="22"/>
    </location>
</feature>
<evidence type="ECO:0000256" key="3">
    <source>
        <dbReference type="SAM" id="MobiDB-lite"/>
    </source>
</evidence>
<dbReference type="Gene3D" id="3.40.50.2300">
    <property type="match status" value="2"/>
</dbReference>
<evidence type="ECO:0000313" key="5">
    <source>
        <dbReference type="EMBL" id="CUU59304.1"/>
    </source>
</evidence>
<evidence type="ECO:0000313" key="6">
    <source>
        <dbReference type="Proteomes" id="UP000198802"/>
    </source>
</evidence>
<feature type="region of interest" description="Disordered" evidence="3">
    <location>
        <begin position="45"/>
        <end position="69"/>
    </location>
</feature>
<dbReference type="PANTHER" id="PTHR47235:SF1">
    <property type="entry name" value="BLR6548 PROTEIN"/>
    <property type="match status" value="1"/>
</dbReference>
<dbReference type="Pfam" id="PF13458">
    <property type="entry name" value="Peripla_BP_6"/>
    <property type="match status" value="1"/>
</dbReference>
<dbReference type="InterPro" id="IPR028082">
    <property type="entry name" value="Peripla_BP_I"/>
</dbReference>
<feature type="compositionally biased region" description="Basic residues" evidence="3">
    <location>
        <begin position="13"/>
        <end position="22"/>
    </location>
</feature>
<proteinExistence type="inferred from homology"/>
<dbReference type="EMBL" id="FAOZ01000026">
    <property type="protein sequence ID" value="CUU59304.1"/>
    <property type="molecule type" value="Genomic_DNA"/>
</dbReference>
<evidence type="ECO:0000256" key="2">
    <source>
        <dbReference type="ARBA" id="ARBA00022729"/>
    </source>
</evidence>
<dbReference type="PANTHER" id="PTHR47235">
    <property type="entry name" value="BLR6548 PROTEIN"/>
    <property type="match status" value="1"/>
</dbReference>
<sequence>MKRSDNLLPGAPGRRRSRSPQGRRLRGLAVLVAGILLAVTACSNSSGKVADTSGTGASGGAQGTASGPGVTDSEIRFAMLGTKSNNPLGTCILDCFASGVNAYFAYRNSEGGVHGRKLVVSQTVDDQLGKNQQEALKIISANDTFGAFSAPLLATGFGAFAEAGVPLYGLPANASDMVGKESTFSSTGSFCIECTQTYWSYIAKLAGATKIAALGIGVAAPSKNCANGVVRSIETFGGKFGQKVVYMNDSLPYGLPNGAGPEVTAMKNAGVQLVIGCIDLNSMKTFSQEMERQGIGDVPMVHQNTYDQKFVAAGGDLFEGDYVLPRFRPFEADAGSSGLKTFSAWMKKTGSELTEYAMLGWIDADLAFQGIKAAGPSFTRASVIAATNKMTNYSADGLIDPIDWSRQHEPPTEADPVTHGYKQECITLVKVHNGRFEPVGDPKKPFICWPVTKERTWSEPTLTNFT</sequence>
<comment type="similarity">
    <text evidence="1">Belongs to the leucine-binding protein family.</text>
</comment>
<organism evidence="5 6">
    <name type="scientific">Parafrankia irregularis</name>
    <dbReference type="NCBI Taxonomy" id="795642"/>
    <lineage>
        <taxon>Bacteria</taxon>
        <taxon>Bacillati</taxon>
        <taxon>Actinomycetota</taxon>
        <taxon>Actinomycetes</taxon>
        <taxon>Frankiales</taxon>
        <taxon>Frankiaceae</taxon>
        <taxon>Parafrankia</taxon>
    </lineage>
</organism>
<dbReference type="AlphaFoldDB" id="A0A0S4QX16"/>
<evidence type="ECO:0000256" key="1">
    <source>
        <dbReference type="ARBA" id="ARBA00010062"/>
    </source>
</evidence>
<reference evidence="6" key="1">
    <citation type="submission" date="2015-11" db="EMBL/GenBank/DDBJ databases">
        <authorList>
            <person name="Varghese N."/>
        </authorList>
    </citation>
    <scope>NUCLEOTIDE SEQUENCE [LARGE SCALE GENOMIC DNA]</scope>
    <source>
        <strain evidence="6">DSM 45899</strain>
    </source>
</reference>
<keyword evidence="2" id="KW-0732">Signal</keyword>
<evidence type="ECO:0000259" key="4">
    <source>
        <dbReference type="Pfam" id="PF13458"/>
    </source>
</evidence>
<dbReference type="Proteomes" id="UP000198802">
    <property type="component" value="Unassembled WGS sequence"/>
</dbReference>
<protein>
    <submittedName>
        <fullName evidence="5">ABC-type branched-chain amino acid transport system, substrate-binding protein</fullName>
    </submittedName>
</protein>
<accession>A0A0S4QX16</accession>
<dbReference type="SUPFAM" id="SSF53822">
    <property type="entry name" value="Periplasmic binding protein-like I"/>
    <property type="match status" value="1"/>
</dbReference>
<name>A0A0S4QX16_9ACTN</name>